<dbReference type="SUPFAM" id="SSF52540">
    <property type="entry name" value="P-loop containing nucleoside triphosphate hydrolases"/>
    <property type="match status" value="1"/>
</dbReference>
<gene>
    <name evidence="6" type="ORF">glysoja_033100</name>
</gene>
<evidence type="ECO:0000256" key="2">
    <source>
        <dbReference type="ARBA" id="ARBA00022737"/>
    </source>
</evidence>
<dbReference type="PRINTS" id="PR00364">
    <property type="entry name" value="DISEASERSIST"/>
</dbReference>
<dbReference type="Pfam" id="PF23282">
    <property type="entry name" value="WHD_ROQ1"/>
    <property type="match status" value="1"/>
</dbReference>
<dbReference type="InterPro" id="IPR042197">
    <property type="entry name" value="Apaf_helical"/>
</dbReference>
<dbReference type="InterPro" id="IPR002182">
    <property type="entry name" value="NB-ARC"/>
</dbReference>
<protein>
    <submittedName>
        <fullName evidence="6">TMV resistance protein N</fullName>
    </submittedName>
</protein>
<keyword evidence="2" id="KW-0677">Repeat</keyword>
<evidence type="ECO:0000313" key="6">
    <source>
        <dbReference type="EMBL" id="KHN06859.1"/>
    </source>
</evidence>
<dbReference type="InterPro" id="IPR027417">
    <property type="entry name" value="P-loop_NTPase"/>
</dbReference>
<evidence type="ECO:0000256" key="3">
    <source>
        <dbReference type="ARBA" id="ARBA00022821"/>
    </source>
</evidence>
<organism evidence="6">
    <name type="scientific">Glycine soja</name>
    <name type="common">Wild soybean</name>
    <dbReference type="NCBI Taxonomy" id="3848"/>
    <lineage>
        <taxon>Eukaryota</taxon>
        <taxon>Viridiplantae</taxon>
        <taxon>Streptophyta</taxon>
        <taxon>Embryophyta</taxon>
        <taxon>Tracheophyta</taxon>
        <taxon>Spermatophyta</taxon>
        <taxon>Magnoliopsida</taxon>
        <taxon>eudicotyledons</taxon>
        <taxon>Gunneridae</taxon>
        <taxon>Pentapetalae</taxon>
        <taxon>rosids</taxon>
        <taxon>fabids</taxon>
        <taxon>Fabales</taxon>
        <taxon>Fabaceae</taxon>
        <taxon>Papilionoideae</taxon>
        <taxon>50 kb inversion clade</taxon>
        <taxon>NPAAA clade</taxon>
        <taxon>indigoferoid/millettioid clade</taxon>
        <taxon>Phaseoleae</taxon>
        <taxon>Glycine</taxon>
        <taxon>Glycine subgen. Soja</taxon>
    </lineage>
</organism>
<dbReference type="SUPFAM" id="SSF46785">
    <property type="entry name" value="Winged helix' DNA-binding domain"/>
    <property type="match status" value="1"/>
</dbReference>
<name>A0A0B2PGR5_GLYSO</name>
<reference evidence="6" key="1">
    <citation type="submission" date="2014-07" db="EMBL/GenBank/DDBJ databases">
        <title>Identification of a novel salt tolerance gene in wild soybean by whole-genome sequencing.</title>
        <authorList>
            <person name="Lam H.-M."/>
            <person name="Qi X."/>
            <person name="Li M.-W."/>
            <person name="Liu X."/>
            <person name="Xie M."/>
            <person name="Ni M."/>
            <person name="Xu X."/>
        </authorList>
    </citation>
    <scope>NUCLEOTIDE SEQUENCE [LARGE SCALE GENOMIC DNA]</scope>
    <source>
        <tissue evidence="6">Root</tissue>
    </source>
</reference>
<dbReference type="InterPro" id="IPR026960">
    <property type="entry name" value="RVT-Znf"/>
</dbReference>
<dbReference type="Pfam" id="PF00931">
    <property type="entry name" value="NB-ARC"/>
    <property type="match status" value="1"/>
</dbReference>
<dbReference type="SMART" id="SM00255">
    <property type="entry name" value="TIR"/>
    <property type="match status" value="1"/>
</dbReference>
<dbReference type="Pfam" id="PF01582">
    <property type="entry name" value="TIR"/>
    <property type="match status" value="1"/>
</dbReference>
<evidence type="ECO:0000256" key="4">
    <source>
        <dbReference type="ARBA" id="ARBA00023027"/>
    </source>
</evidence>
<feature type="domain" description="TIR" evidence="5">
    <location>
        <begin position="14"/>
        <end position="182"/>
    </location>
</feature>
<keyword evidence="1" id="KW-0433">Leucine-rich repeat</keyword>
<keyword evidence="4" id="KW-0520">NAD</keyword>
<dbReference type="InterPro" id="IPR058192">
    <property type="entry name" value="WHD_ROQ1-like"/>
</dbReference>
<dbReference type="Pfam" id="PF13966">
    <property type="entry name" value="zf-RVT"/>
    <property type="match status" value="1"/>
</dbReference>
<dbReference type="SUPFAM" id="SSF52200">
    <property type="entry name" value="Toll/Interleukin receptor TIR domain"/>
    <property type="match status" value="1"/>
</dbReference>
<evidence type="ECO:0000256" key="1">
    <source>
        <dbReference type="ARBA" id="ARBA00022614"/>
    </source>
</evidence>
<dbReference type="Gene3D" id="3.40.50.10140">
    <property type="entry name" value="Toll/interleukin-1 receptor homology (TIR) domain"/>
    <property type="match status" value="1"/>
</dbReference>
<dbReference type="AlphaFoldDB" id="A0A0B2PGR5"/>
<dbReference type="InterPro" id="IPR032675">
    <property type="entry name" value="LRR_dom_sf"/>
</dbReference>
<dbReference type="Gene3D" id="3.80.10.10">
    <property type="entry name" value="Ribonuclease Inhibitor"/>
    <property type="match status" value="2"/>
</dbReference>
<dbReference type="GO" id="GO:0007165">
    <property type="term" value="P:signal transduction"/>
    <property type="evidence" value="ECO:0007669"/>
    <property type="project" value="InterPro"/>
</dbReference>
<dbReference type="InterPro" id="IPR035897">
    <property type="entry name" value="Toll_tir_struct_dom_sf"/>
</dbReference>
<dbReference type="InterPro" id="IPR058546">
    <property type="entry name" value="RPS4B/Roq1-like_LRR"/>
</dbReference>
<dbReference type="Gene3D" id="1.10.8.430">
    <property type="entry name" value="Helical domain of apoptotic protease-activating factors"/>
    <property type="match status" value="1"/>
</dbReference>
<dbReference type="EMBL" id="KN667426">
    <property type="protein sequence ID" value="KHN06859.1"/>
    <property type="molecule type" value="Genomic_DNA"/>
</dbReference>
<accession>A0A0B2PGR5</accession>
<dbReference type="InterPro" id="IPR044974">
    <property type="entry name" value="Disease_R_plants"/>
</dbReference>
<keyword evidence="3" id="KW-0611">Plant defense</keyword>
<dbReference type="InterPro" id="IPR000157">
    <property type="entry name" value="TIR_dom"/>
</dbReference>
<proteinExistence type="predicted"/>
<dbReference type="Proteomes" id="UP000053555">
    <property type="component" value="Unassembled WGS sequence"/>
</dbReference>
<dbReference type="GO" id="GO:0043531">
    <property type="term" value="F:ADP binding"/>
    <property type="evidence" value="ECO:0007669"/>
    <property type="project" value="InterPro"/>
</dbReference>
<dbReference type="Pfam" id="PF23286">
    <property type="entry name" value="LRR_13"/>
    <property type="match status" value="1"/>
</dbReference>
<sequence length="1231" mass="139968">MTQQSCSSSSTCEWTYDVFLSFRGDDTRSGFTGSLYKSLCDQGIHTFMDDEGLRRGEEIRHALFKAIQQSRIAIVVFSENYASSTYCLEELVMILECIMKKGRLVWPVFYGVTPSYVRHQKGSYGKSLDKLGERFKNDKEKLQKWKLALQEAANLSGSHFKLKHGYEHEVIQKIVEEVSRKINRSPLHVANYPIGLESRVQEVNSLLDVGSNQGVSMVGIYGIGGIGKTAIACAVYNLIADQFEGQCFLGDIREKSKHGLVELQETILSEMVGEKSIKLGSTNRGKAVLKSKLQRKKVLLILDDVDRLEQLKALAGDPSWFGHGSRIIVTTTDKHLLRVHGVERRYEAKGLDDKEALELFSWHAFKSNEVSPSYMDISKRAVLYSNGLPLALEIIGSNLNGKTMPEWQAALDTIERNPDEDIQEKLKVGYDGLKRNEKEVFLDIACFFRGSDLKDVTSLLFQGRGFSPEYVIRVLIDKSLIKIDKYGFVRMHNLVENMGREIVKQESPSEPGKRSRLWLYEDIVDVLENDKGTDTIEVIMLHSPKNKEVQWNGSELKKMTNLKLLSIENAHFSRGPVHLPNSLRVLKWWGYPSPSLPPEFDSRRLVMLDLSNSCNIMGKQLKFMKFESLSEMVLRGCRFIKQTPDMSGAQNLKKLCLDNCKNLVEVHDSIGLLDKITWFTAVGCTNLRILPRSFKLTSLEHLSFKKCSNLQCLPNILEEMKHVKKLDLCGTAIEELPFSFRKLTGLKYLVLDKCKMLNQIPISILMLPKLEKLTAIKCGRYANLILGKSEGQVRLSSSESLRDVRLNYNDLAPASFPNVEFLVLTGSAFKVLPQCISQCRFLKNLVLDNCKELQEIRGVPPKIKYLSAINCTSLSHESQSMLLNQRLHEGGGTDFSLPGTRIPEWFDHCTTGPLLSFWFRNKFPRMALAVVGVLDKQGSFPMSRFHLLINGIQKLHCLFTAQSKLTTYHIFLSDVQLKSYNGELQSVYGEDGWNHVEISYVGPSAFPHSCRAKRGTIKLMGVHVYKQKTSMEGVRFTNPWSPKRSYSEVSKPSLKENFQSLAKRSRGSQGMEICEAPRMKQHEVNSGYHSVSQRLWLEICSIVAPADVKVLMWSICQNALPTFEYLFRRKLVNSPLCPICGTEPETVEHAFLFCPWTRPLWFGSDFQWCIDAKTVQSFQLWLWQKLVEIQRVYQENANQVSAQVGSICWAIWKGRNEFILEGKPVNPLILR</sequence>
<dbReference type="PROSITE" id="PS50104">
    <property type="entry name" value="TIR"/>
    <property type="match status" value="1"/>
</dbReference>
<dbReference type="Gene3D" id="3.40.50.300">
    <property type="entry name" value="P-loop containing nucleotide triphosphate hydrolases"/>
    <property type="match status" value="1"/>
</dbReference>
<dbReference type="PANTHER" id="PTHR11017:SF570">
    <property type="entry name" value="DISEASE RESISTANCE PROTEIN (TIR-NBS CLASS)-RELATED"/>
    <property type="match status" value="1"/>
</dbReference>
<dbReference type="FunFam" id="3.40.50.10140:FF:000007">
    <property type="entry name" value="Disease resistance protein (TIR-NBS-LRR class)"/>
    <property type="match status" value="1"/>
</dbReference>
<dbReference type="SUPFAM" id="SSF52058">
    <property type="entry name" value="L domain-like"/>
    <property type="match status" value="1"/>
</dbReference>
<evidence type="ECO:0000259" key="5">
    <source>
        <dbReference type="PROSITE" id="PS50104"/>
    </source>
</evidence>
<dbReference type="PANTHER" id="PTHR11017">
    <property type="entry name" value="LEUCINE-RICH REPEAT-CONTAINING PROTEIN"/>
    <property type="match status" value="1"/>
</dbReference>
<dbReference type="GO" id="GO:0006952">
    <property type="term" value="P:defense response"/>
    <property type="evidence" value="ECO:0007669"/>
    <property type="project" value="UniProtKB-KW"/>
</dbReference>
<dbReference type="InterPro" id="IPR036390">
    <property type="entry name" value="WH_DNA-bd_sf"/>
</dbReference>